<dbReference type="RefSeq" id="XP_011396495.1">
    <property type="nucleotide sequence ID" value="XM_011398193.1"/>
</dbReference>
<organism evidence="2 3">
    <name type="scientific">Auxenochlorella protothecoides</name>
    <name type="common">Green microalga</name>
    <name type="synonym">Chlorella protothecoides</name>
    <dbReference type="NCBI Taxonomy" id="3075"/>
    <lineage>
        <taxon>Eukaryota</taxon>
        <taxon>Viridiplantae</taxon>
        <taxon>Chlorophyta</taxon>
        <taxon>core chlorophytes</taxon>
        <taxon>Trebouxiophyceae</taxon>
        <taxon>Chlorellales</taxon>
        <taxon>Chlorellaceae</taxon>
        <taxon>Auxenochlorella</taxon>
    </lineage>
</organism>
<keyword evidence="3" id="KW-1185">Reference proteome</keyword>
<sequence length="107" mass="10247">MAALGSTPAPCHGPIPSGPIYSAPWHGDGGAQDQPGQPAKSCPSPLTHGGKSTAGFSSPPADSGPSGPSAASANPPHPPASAATPGLLPASLWCTSANATAPSPQHQ</sequence>
<dbReference type="Proteomes" id="UP000028924">
    <property type="component" value="Unassembled WGS sequence"/>
</dbReference>
<dbReference type="GeneID" id="23614271"/>
<gene>
    <name evidence="2" type="ORF">F751_2880</name>
</gene>
<feature type="region of interest" description="Disordered" evidence="1">
    <location>
        <begin position="1"/>
        <end position="87"/>
    </location>
</feature>
<dbReference type="KEGG" id="apro:F751_2880"/>
<protein>
    <submittedName>
        <fullName evidence="2">Uncharacterized protein</fullName>
    </submittedName>
</protein>
<accession>A0A087SD17</accession>
<proteinExistence type="predicted"/>
<dbReference type="AlphaFoldDB" id="A0A087SD17"/>
<evidence type="ECO:0000313" key="2">
    <source>
        <dbReference type="EMBL" id="KFM23621.1"/>
    </source>
</evidence>
<name>A0A087SD17_AUXPR</name>
<feature type="compositionally biased region" description="Low complexity" evidence="1">
    <location>
        <begin position="54"/>
        <end position="86"/>
    </location>
</feature>
<evidence type="ECO:0000256" key="1">
    <source>
        <dbReference type="SAM" id="MobiDB-lite"/>
    </source>
</evidence>
<reference evidence="2 3" key="1">
    <citation type="journal article" date="2014" name="BMC Genomics">
        <title>Oil accumulation mechanisms of the oleaginous microalga Chlorella protothecoides revealed through its genome, transcriptomes, and proteomes.</title>
        <authorList>
            <person name="Gao C."/>
            <person name="Wang Y."/>
            <person name="Shen Y."/>
            <person name="Yan D."/>
            <person name="He X."/>
            <person name="Dai J."/>
            <person name="Wu Q."/>
        </authorList>
    </citation>
    <scope>NUCLEOTIDE SEQUENCE [LARGE SCALE GENOMIC DNA]</scope>
    <source>
        <strain evidence="2 3">0710</strain>
    </source>
</reference>
<dbReference type="EMBL" id="KL662095">
    <property type="protein sequence ID" value="KFM23621.1"/>
    <property type="molecule type" value="Genomic_DNA"/>
</dbReference>
<evidence type="ECO:0000313" key="3">
    <source>
        <dbReference type="Proteomes" id="UP000028924"/>
    </source>
</evidence>